<feature type="transmembrane region" description="Helical" evidence="9">
    <location>
        <begin position="250"/>
        <end position="269"/>
    </location>
</feature>
<organism evidence="10 11">
    <name type="scientific">Szabonella alba</name>
    <dbReference type="NCBI Taxonomy" id="2804194"/>
    <lineage>
        <taxon>Bacteria</taxon>
        <taxon>Pseudomonadati</taxon>
        <taxon>Pseudomonadota</taxon>
        <taxon>Alphaproteobacteria</taxon>
        <taxon>Rhodobacterales</taxon>
        <taxon>Paracoccaceae</taxon>
        <taxon>Szabonella</taxon>
    </lineage>
</organism>
<name>A0A8K0Y0K7_9RHOB</name>
<dbReference type="Pfam" id="PF02386">
    <property type="entry name" value="TrkH"/>
    <property type="match status" value="1"/>
</dbReference>
<keyword evidence="11" id="KW-1185">Reference proteome</keyword>
<keyword evidence="5 9" id="KW-0812">Transmembrane</keyword>
<dbReference type="InterPro" id="IPR003445">
    <property type="entry name" value="Cat_transpt"/>
</dbReference>
<feature type="transmembrane region" description="Helical" evidence="9">
    <location>
        <begin position="360"/>
        <end position="382"/>
    </location>
</feature>
<dbReference type="PANTHER" id="PTHR32024:SF2">
    <property type="entry name" value="TRK SYSTEM POTASSIUM UPTAKE PROTEIN TRKG-RELATED"/>
    <property type="match status" value="1"/>
</dbReference>
<evidence type="ECO:0000256" key="5">
    <source>
        <dbReference type="ARBA" id="ARBA00022692"/>
    </source>
</evidence>
<protein>
    <submittedName>
        <fullName evidence="10">TrkH family potassium uptake protein</fullName>
    </submittedName>
</protein>
<comment type="subcellular location">
    <subcellularLocation>
        <location evidence="1">Cell membrane</location>
        <topology evidence="1">Multi-pass membrane protein</topology>
    </subcellularLocation>
</comment>
<dbReference type="PANTHER" id="PTHR32024">
    <property type="entry name" value="TRK SYSTEM POTASSIUM UPTAKE PROTEIN TRKG-RELATED"/>
    <property type="match status" value="1"/>
</dbReference>
<comment type="caution">
    <text evidence="10">The sequence shown here is derived from an EMBL/GenBank/DDBJ whole genome shotgun (WGS) entry which is preliminary data.</text>
</comment>
<evidence type="ECO:0000256" key="1">
    <source>
        <dbReference type="ARBA" id="ARBA00004651"/>
    </source>
</evidence>
<dbReference type="GO" id="GO:0008324">
    <property type="term" value="F:monoatomic cation transmembrane transporter activity"/>
    <property type="evidence" value="ECO:0007669"/>
    <property type="project" value="InterPro"/>
</dbReference>
<keyword evidence="4" id="KW-1003">Cell membrane</keyword>
<comment type="similarity">
    <text evidence="2">Belongs to the TrkH potassium transport family.</text>
</comment>
<keyword evidence="7" id="KW-0406">Ion transport</keyword>
<evidence type="ECO:0000256" key="3">
    <source>
        <dbReference type="ARBA" id="ARBA00022448"/>
    </source>
</evidence>
<dbReference type="RefSeq" id="WP_202688044.1">
    <property type="nucleotide sequence ID" value="NZ_JAESVN010000003.1"/>
</dbReference>
<dbReference type="EMBL" id="JAESVN010000003">
    <property type="protein sequence ID" value="MBL4917223.1"/>
    <property type="molecule type" value="Genomic_DNA"/>
</dbReference>
<evidence type="ECO:0000256" key="7">
    <source>
        <dbReference type="ARBA" id="ARBA00023065"/>
    </source>
</evidence>
<dbReference type="GO" id="GO:0005886">
    <property type="term" value="C:plasma membrane"/>
    <property type="evidence" value="ECO:0007669"/>
    <property type="project" value="UniProtKB-SubCell"/>
</dbReference>
<feature type="transmembrane region" description="Helical" evidence="9">
    <location>
        <begin position="45"/>
        <end position="64"/>
    </location>
</feature>
<feature type="transmembrane region" description="Helical" evidence="9">
    <location>
        <begin position="12"/>
        <end position="33"/>
    </location>
</feature>
<evidence type="ECO:0000256" key="6">
    <source>
        <dbReference type="ARBA" id="ARBA00022989"/>
    </source>
</evidence>
<evidence type="ECO:0000313" key="10">
    <source>
        <dbReference type="EMBL" id="MBL4917223.1"/>
    </source>
</evidence>
<keyword evidence="8 9" id="KW-0472">Membrane</keyword>
<reference evidence="10" key="1">
    <citation type="submission" date="2021-01" db="EMBL/GenBank/DDBJ databases">
        <title>Tabrizicola alba sp. nov. a motile alkaliphilic bacterium isolated from a soda lake.</title>
        <authorList>
            <person name="Szuroczki S."/>
            <person name="Abbaszade G."/>
            <person name="Schumann P."/>
            <person name="Toth E."/>
        </authorList>
    </citation>
    <scope>NUCLEOTIDE SEQUENCE</scope>
    <source>
        <strain evidence="10">DMG-N-6</strain>
    </source>
</reference>
<feature type="transmembrane region" description="Helical" evidence="9">
    <location>
        <begin position="195"/>
        <end position="215"/>
    </location>
</feature>
<feature type="transmembrane region" description="Helical" evidence="9">
    <location>
        <begin position="76"/>
        <end position="94"/>
    </location>
</feature>
<evidence type="ECO:0000256" key="9">
    <source>
        <dbReference type="SAM" id="Phobius"/>
    </source>
</evidence>
<evidence type="ECO:0000313" key="11">
    <source>
        <dbReference type="Proteomes" id="UP000648908"/>
    </source>
</evidence>
<evidence type="ECO:0000256" key="4">
    <source>
        <dbReference type="ARBA" id="ARBA00022475"/>
    </source>
</evidence>
<gene>
    <name evidence="10" type="ORF">JL811_08300</name>
</gene>
<accession>A0A8K0Y0K7</accession>
<dbReference type="GO" id="GO:0030001">
    <property type="term" value="P:metal ion transport"/>
    <property type="evidence" value="ECO:0007669"/>
    <property type="project" value="UniProtKB-ARBA"/>
</dbReference>
<evidence type="ECO:0000256" key="2">
    <source>
        <dbReference type="ARBA" id="ARBA00009137"/>
    </source>
</evidence>
<keyword evidence="6 9" id="KW-1133">Transmembrane helix</keyword>
<feature type="transmembrane region" description="Helical" evidence="9">
    <location>
        <begin position="289"/>
        <end position="307"/>
    </location>
</feature>
<sequence length="511" mass="54259">MSGSALSGIVRLPLLVILTGLTALAMYLPAIHAAVLRDHQVARPFFYGGTVFLLLAVMVGIAVSNRRNRSSAGRDLAALLGAYLWLPLVMAVPFDQAVPDTSYFNAWWEMLSSFTTTGATLYDRPGRLPPSLHLWRALAGWLGGFFVLLSVAAILAPLGLGGAEVTTARNVHSSAGSARGGIMRGADLSTRLPHFAGIIFPAYVALTLLLWVILLGLGGQGLVSLILAMSTLSTSGITMVGGLARDGGGIVAETVIFAFLMLSVTRRSLPGPTLTGRSRPVWQDPEIRLALFLLLLVPGLLVMRHWIGALSYEGEENLATAARAFWGAVFTTLSFLTTTGFESADWQAAQAWSGLRTPGLILVGLAMMGGGIATATGGLKLLRIYALARHGERELGRLVYPSSVEGGGRAQRQLRQDGAYMAWIFFMLNALAYGGFLLAFALAGLDFDRALIMTISMVTTTGPLSQMGAEQAIPLLELSAPVKLIAAAAMVLGRMEVLALIALLAPGTWRR</sequence>
<feature type="transmembrane region" description="Helical" evidence="9">
    <location>
        <begin position="484"/>
        <end position="505"/>
    </location>
</feature>
<feature type="transmembrane region" description="Helical" evidence="9">
    <location>
        <begin position="134"/>
        <end position="156"/>
    </location>
</feature>
<feature type="transmembrane region" description="Helical" evidence="9">
    <location>
        <begin position="419"/>
        <end position="443"/>
    </location>
</feature>
<dbReference type="Proteomes" id="UP000648908">
    <property type="component" value="Unassembled WGS sequence"/>
</dbReference>
<feature type="transmembrane region" description="Helical" evidence="9">
    <location>
        <begin position="222"/>
        <end position="244"/>
    </location>
</feature>
<keyword evidence="3" id="KW-0813">Transport</keyword>
<proteinExistence type="inferred from homology"/>
<dbReference type="AlphaFoldDB" id="A0A8K0Y0K7"/>
<evidence type="ECO:0000256" key="8">
    <source>
        <dbReference type="ARBA" id="ARBA00023136"/>
    </source>
</evidence>